<reference evidence="1 2" key="1">
    <citation type="journal article" date="2011" name="PLoS Genet.">
        <title>Azospirillum genomes reveal transition of bacteria from aquatic to terrestrial environments.</title>
        <authorList>
            <person name="Wisniewski-Dye F."/>
            <person name="Borziak K."/>
            <person name="Khalsa-Moyers G."/>
            <person name="Alexandre G."/>
            <person name="Sukharnikov L.O."/>
            <person name="Wuichet K."/>
            <person name="Hurst G.B."/>
            <person name="McDonald W.H."/>
            <person name="Robertson J.S."/>
            <person name="Barbe V."/>
            <person name="Calteau A."/>
            <person name="Rouy Z."/>
            <person name="Mangenot S."/>
            <person name="Prigent-Combaret C."/>
            <person name="Normand P."/>
            <person name="Boyer M."/>
            <person name="Siguier P."/>
            <person name="Dessaux Y."/>
            <person name="Elmerich C."/>
            <person name="Condemine G."/>
            <person name="Krishnen G."/>
            <person name="Kennedy I."/>
            <person name="Paterson A.H."/>
            <person name="Gonzalez V."/>
            <person name="Mavingui P."/>
            <person name="Zhulin I.B."/>
        </authorList>
    </citation>
    <scope>NUCLEOTIDE SEQUENCE [LARGE SCALE GENOMIC DNA]</scope>
    <source>
        <strain evidence="1 2">Sp245</strain>
    </source>
</reference>
<dbReference type="AlphaFoldDB" id="A0A9P1JTA8"/>
<proteinExistence type="predicted"/>
<gene>
    <name evidence="1" type="ORF">AZOBR_200079</name>
</gene>
<dbReference type="EMBL" id="HE577327">
    <property type="protein sequence ID" value="CCC99374.1"/>
    <property type="molecule type" value="Genomic_DNA"/>
</dbReference>
<protein>
    <submittedName>
        <fullName evidence="1">Uncharacterized protein</fullName>
    </submittedName>
</protein>
<name>A0A9P1JTA8_9PROT</name>
<sequence>MGNMALSAEVMDRVERTYTAMERAIASDEARRELMRQEARADFLDGFGRHRDRKTGIVVDVHENDKGTAQTRAKLRPDTLVLLLNRGAERGLSQEQYDAAHLIRSAVTIIIAGMGLKACSMERLGGPGRSDGETETEWAVRVQEDYNAWVDVMAERAAAAKLVRRDSRAWQAGPVLDIVVDGMTCNEVAAARCMRDKAIVPALRDALDLYNDLRKHGRKSANRGNLSA</sequence>
<evidence type="ECO:0000313" key="2">
    <source>
        <dbReference type="Proteomes" id="UP000007319"/>
    </source>
</evidence>
<dbReference type="KEGG" id="abs:AZOBR_200079"/>
<keyword evidence="2" id="KW-1185">Reference proteome</keyword>
<evidence type="ECO:0000313" key="1">
    <source>
        <dbReference type="EMBL" id="CCC99374.1"/>
    </source>
</evidence>
<accession>A0A9P1JTA8</accession>
<organism evidence="1 2">
    <name type="scientific">Azospirillum baldaniorum</name>
    <dbReference type="NCBI Taxonomy" id="1064539"/>
    <lineage>
        <taxon>Bacteria</taxon>
        <taxon>Pseudomonadati</taxon>
        <taxon>Pseudomonadota</taxon>
        <taxon>Alphaproteobacteria</taxon>
        <taxon>Rhodospirillales</taxon>
        <taxon>Azospirillaceae</taxon>
        <taxon>Azospirillum</taxon>
    </lineage>
</organism>
<dbReference type="Proteomes" id="UP000007319">
    <property type="component" value="Chromosome"/>
</dbReference>